<feature type="transmembrane region" description="Helical" evidence="7">
    <location>
        <begin position="106"/>
        <end position="123"/>
    </location>
</feature>
<dbReference type="NCBIfam" id="TIGR00445">
    <property type="entry name" value="mraY"/>
    <property type="match status" value="1"/>
</dbReference>
<dbReference type="AlphaFoldDB" id="T0ZMU1"/>
<evidence type="ECO:0000256" key="4">
    <source>
        <dbReference type="ARBA" id="ARBA00022692"/>
    </source>
</evidence>
<feature type="transmembrane region" description="Helical" evidence="7">
    <location>
        <begin position="82"/>
        <end position="100"/>
    </location>
</feature>
<keyword evidence="3 8" id="KW-0808">Transferase</keyword>
<dbReference type="Pfam" id="PF00953">
    <property type="entry name" value="Glycos_transf_4"/>
    <property type="match status" value="1"/>
</dbReference>
<dbReference type="InterPro" id="IPR000715">
    <property type="entry name" value="Glycosyl_transferase_4"/>
</dbReference>
<feature type="transmembrane region" description="Helical" evidence="7">
    <location>
        <begin position="209"/>
        <end position="229"/>
    </location>
</feature>
<keyword evidence="6 7" id="KW-0472">Membrane</keyword>
<dbReference type="PROSITE" id="PS01348">
    <property type="entry name" value="MRAY_2"/>
    <property type="match status" value="1"/>
</dbReference>
<name>T0ZMU1_9ZZZZ</name>
<dbReference type="EMBL" id="AUZY01008476">
    <property type="protein sequence ID" value="EQD45787.1"/>
    <property type="molecule type" value="Genomic_DNA"/>
</dbReference>
<dbReference type="PANTHER" id="PTHR22926:SF5">
    <property type="entry name" value="PHOSPHO-N-ACETYLMURAMOYL-PENTAPEPTIDE-TRANSFERASE HOMOLOG"/>
    <property type="match status" value="1"/>
</dbReference>
<keyword evidence="4 7" id="KW-0812">Transmembrane</keyword>
<keyword evidence="5 7" id="KW-1133">Transmembrane helix</keyword>
<dbReference type="InterPro" id="IPR018480">
    <property type="entry name" value="PNAcMuramoyl-5peptid_Trfase_CS"/>
</dbReference>
<dbReference type="GO" id="GO:0071555">
    <property type="term" value="P:cell wall organization"/>
    <property type="evidence" value="ECO:0007669"/>
    <property type="project" value="TreeGrafter"/>
</dbReference>
<dbReference type="GO" id="GO:0008963">
    <property type="term" value="F:phospho-N-acetylmuramoyl-pentapeptide-transferase activity"/>
    <property type="evidence" value="ECO:0007669"/>
    <property type="project" value="InterPro"/>
</dbReference>
<feature type="transmembrane region" description="Helical" evidence="7">
    <location>
        <begin position="249"/>
        <end position="266"/>
    </location>
</feature>
<feature type="transmembrane region" description="Helical" evidence="7">
    <location>
        <begin position="348"/>
        <end position="367"/>
    </location>
</feature>
<feature type="transmembrane region" description="Helical" evidence="7">
    <location>
        <begin position="143"/>
        <end position="159"/>
    </location>
</feature>
<gene>
    <name evidence="8" type="ORF">B1B_12900</name>
</gene>
<feature type="transmembrane region" description="Helical" evidence="7">
    <location>
        <begin position="300"/>
        <end position="321"/>
    </location>
</feature>
<accession>T0ZMU1</accession>
<dbReference type="PANTHER" id="PTHR22926">
    <property type="entry name" value="PHOSPHO-N-ACETYLMURAMOYL-PENTAPEPTIDE-TRANSFERASE"/>
    <property type="match status" value="1"/>
</dbReference>
<dbReference type="EC" id="2.7.8.13" evidence="8"/>
<feature type="transmembrane region" description="Helical" evidence="7">
    <location>
        <begin position="179"/>
        <end position="197"/>
    </location>
</feature>
<dbReference type="GO" id="GO:0044038">
    <property type="term" value="P:cell wall macromolecule biosynthetic process"/>
    <property type="evidence" value="ECO:0007669"/>
    <property type="project" value="TreeGrafter"/>
</dbReference>
<feature type="transmembrane region" description="Helical" evidence="7">
    <location>
        <begin position="35"/>
        <end position="54"/>
    </location>
</feature>
<proteinExistence type="inferred from homology"/>
<organism evidence="8">
    <name type="scientific">mine drainage metagenome</name>
    <dbReference type="NCBI Taxonomy" id="410659"/>
    <lineage>
        <taxon>unclassified sequences</taxon>
        <taxon>metagenomes</taxon>
        <taxon>ecological metagenomes</taxon>
    </lineage>
</organism>
<sequence>MPCLSKEVTMLIWLTDALAHWIPGFRVFHYLTFRALLAIVTALSLTLVLGPFMIRRLEALRVGQVIRELGPKQHQSKRGTPTMGGTLILLSILITTLLWANPANRYVLLALAALLAFGLIGGIDDALKLRRDSSRGLRARDKFAAQGVVALILVSILYATDRHPIATTLLVPFVKHAAWPLGGAGFLTLGWLVLVGTSNAVNLTDGLDGLAIMPTVFVAGALSVFAYVTGNYNFASYLEIAYLPHTGELAVFCASLMGAGIGFLWFNTYPAQVFMGDVGALALGAALGMIALIIRQEIMLVFMGGIFVIEALSVILQVASFKLTGQRLFRMAPIHHHFELKGWAEPKVIVRFWIISFVLALLALATLKVR</sequence>
<dbReference type="InterPro" id="IPR003524">
    <property type="entry name" value="PNAcMuramoyl-5peptid_Trfase"/>
</dbReference>
<reference evidence="8" key="1">
    <citation type="submission" date="2013-08" db="EMBL/GenBank/DDBJ databases">
        <authorList>
            <person name="Mendez C."/>
            <person name="Richter M."/>
            <person name="Ferrer M."/>
            <person name="Sanchez J."/>
        </authorList>
    </citation>
    <scope>NUCLEOTIDE SEQUENCE</scope>
</reference>
<comment type="subcellular location">
    <subcellularLocation>
        <location evidence="1">Membrane</location>
        <topology evidence="1">Multi-pass membrane protein</topology>
    </subcellularLocation>
</comment>
<dbReference type="Pfam" id="PF10555">
    <property type="entry name" value="MraY_sig1"/>
    <property type="match status" value="1"/>
</dbReference>
<dbReference type="GO" id="GO:0005886">
    <property type="term" value="C:plasma membrane"/>
    <property type="evidence" value="ECO:0007669"/>
    <property type="project" value="TreeGrafter"/>
</dbReference>
<feature type="transmembrane region" description="Helical" evidence="7">
    <location>
        <begin position="273"/>
        <end position="294"/>
    </location>
</feature>
<comment type="caution">
    <text evidence="8">The sequence shown here is derived from an EMBL/GenBank/DDBJ whole genome shotgun (WGS) entry which is preliminary data.</text>
</comment>
<evidence type="ECO:0000256" key="6">
    <source>
        <dbReference type="ARBA" id="ARBA00023136"/>
    </source>
</evidence>
<dbReference type="CDD" id="cd06852">
    <property type="entry name" value="GT_MraY"/>
    <property type="match status" value="1"/>
</dbReference>
<comment type="similarity">
    <text evidence="2">Belongs to the glycosyltransferase 4 family. MraY subfamily.</text>
</comment>
<evidence type="ECO:0000256" key="1">
    <source>
        <dbReference type="ARBA" id="ARBA00004141"/>
    </source>
</evidence>
<reference evidence="8" key="2">
    <citation type="journal article" date="2014" name="ISME J.">
        <title>Microbial stratification in low pH oxic and suboxic macroscopic growths along an acid mine drainage.</title>
        <authorList>
            <person name="Mendez-Garcia C."/>
            <person name="Mesa V."/>
            <person name="Sprenger R.R."/>
            <person name="Richter M."/>
            <person name="Diez M.S."/>
            <person name="Solano J."/>
            <person name="Bargiela R."/>
            <person name="Golyshina O.V."/>
            <person name="Manteca A."/>
            <person name="Ramos J.L."/>
            <person name="Gallego J.R."/>
            <person name="Llorente I."/>
            <person name="Martins Dos Santos V.A."/>
            <person name="Jensen O.N."/>
            <person name="Pelaez A.I."/>
            <person name="Sanchez J."/>
            <person name="Ferrer M."/>
        </authorList>
    </citation>
    <scope>NUCLEOTIDE SEQUENCE</scope>
</reference>
<evidence type="ECO:0000256" key="2">
    <source>
        <dbReference type="ARBA" id="ARBA00005583"/>
    </source>
</evidence>
<evidence type="ECO:0000256" key="7">
    <source>
        <dbReference type="SAM" id="Phobius"/>
    </source>
</evidence>
<evidence type="ECO:0000313" key="8">
    <source>
        <dbReference type="EMBL" id="EQD45787.1"/>
    </source>
</evidence>
<evidence type="ECO:0000256" key="3">
    <source>
        <dbReference type="ARBA" id="ARBA00022679"/>
    </source>
</evidence>
<dbReference type="HAMAP" id="MF_00038">
    <property type="entry name" value="MraY"/>
    <property type="match status" value="1"/>
</dbReference>
<evidence type="ECO:0000256" key="5">
    <source>
        <dbReference type="ARBA" id="ARBA00022989"/>
    </source>
</evidence>
<protein>
    <submittedName>
        <fullName evidence="8">Phospho-N-acetylmuramoyl-pentapeptide-transferase</fullName>
        <ecNumber evidence="8">2.7.8.13</ecNumber>
    </submittedName>
</protein>